<reference evidence="1 2" key="1">
    <citation type="journal article" date="2019" name="Int. J. Syst. Evol. Microbiol.">
        <title>The Global Catalogue of Microorganisms (GCM) 10K type strain sequencing project: providing services to taxonomists for standard genome sequencing and annotation.</title>
        <authorList>
            <consortium name="The Broad Institute Genomics Platform"/>
            <consortium name="The Broad Institute Genome Sequencing Center for Infectious Disease"/>
            <person name="Wu L."/>
            <person name="Ma J."/>
        </authorList>
    </citation>
    <scope>NUCLEOTIDE SEQUENCE [LARGE SCALE GENOMIC DNA]</scope>
    <source>
        <strain evidence="1 2">JCM 3106</strain>
    </source>
</reference>
<evidence type="ECO:0000313" key="2">
    <source>
        <dbReference type="Proteomes" id="UP001499930"/>
    </source>
</evidence>
<keyword evidence="2" id="KW-1185">Reference proteome</keyword>
<sequence>MRDHSSGTVEVPRVQWLSVPGPATGRVGDVAIQSAATGRIRGEGAVATITTVRSTWVHAVSREFADKVSVYPTHWT</sequence>
<accession>A0ABN3XWI8</accession>
<dbReference type="Proteomes" id="UP001499930">
    <property type="component" value="Unassembled WGS sequence"/>
</dbReference>
<protein>
    <submittedName>
        <fullName evidence="1">Uncharacterized protein</fullName>
    </submittedName>
</protein>
<name>A0ABN3XWI8_9ACTN</name>
<dbReference type="EMBL" id="BAAAWD010000006">
    <property type="protein sequence ID" value="GAA3001966.1"/>
    <property type="molecule type" value="Genomic_DNA"/>
</dbReference>
<organism evidence="1 2">
    <name type="scientific">Streptosporangium longisporum</name>
    <dbReference type="NCBI Taxonomy" id="46187"/>
    <lineage>
        <taxon>Bacteria</taxon>
        <taxon>Bacillati</taxon>
        <taxon>Actinomycetota</taxon>
        <taxon>Actinomycetes</taxon>
        <taxon>Streptosporangiales</taxon>
        <taxon>Streptosporangiaceae</taxon>
        <taxon>Streptosporangium</taxon>
    </lineage>
</organism>
<proteinExistence type="predicted"/>
<comment type="caution">
    <text evidence="1">The sequence shown here is derived from an EMBL/GenBank/DDBJ whole genome shotgun (WGS) entry which is preliminary data.</text>
</comment>
<gene>
    <name evidence="1" type="ORF">GCM10017559_23890</name>
</gene>
<evidence type="ECO:0000313" key="1">
    <source>
        <dbReference type="EMBL" id="GAA3001966.1"/>
    </source>
</evidence>